<dbReference type="AlphaFoldDB" id="A0A9K3IJC6"/>
<evidence type="ECO:0000313" key="2">
    <source>
        <dbReference type="EMBL" id="KAF5804120.1"/>
    </source>
</evidence>
<comment type="caution">
    <text evidence="1">The sequence shown here is derived from an EMBL/GenBank/DDBJ whole genome shotgun (WGS) entry which is preliminary data.</text>
</comment>
<sequence length="243" mass="28197">MHNVQLLRHKKTQTLLPFTRVYICRPNVLLSHTDQHRDRPFDFTRITICFLSQCSHISQNNIRSSSLSSLSLFSLLGDLGFHEIYHQIRLNLSPDPFDEQIKGFMRCSGKGSTDLNKGSVLSGKGSTDLNKGSVKRLTDVRRTKSEVYEGFSHVFCDESTQVKRLTDVRRTKSEVYEGVSHVFCDESTQVKRLTDVRRTKSEVYEGFSHVFCDESTQNKLTPIFWLPEKVYLLGESRNWLWRR</sequence>
<dbReference type="EMBL" id="MNCJ02000320">
    <property type="protein sequence ID" value="KAF5804120.1"/>
    <property type="molecule type" value="Genomic_DNA"/>
</dbReference>
<proteinExistence type="predicted"/>
<reference evidence="1" key="2">
    <citation type="submission" date="2020-06" db="EMBL/GenBank/DDBJ databases">
        <title>Helianthus annuus Genome sequencing and assembly Release 2.</title>
        <authorList>
            <person name="Gouzy J."/>
            <person name="Langlade N."/>
            <person name="Munos S."/>
        </authorList>
    </citation>
    <scope>NUCLEOTIDE SEQUENCE</scope>
    <source>
        <tissue evidence="1">Leaves</tissue>
    </source>
</reference>
<organism evidence="1 3">
    <name type="scientific">Helianthus annuus</name>
    <name type="common">Common sunflower</name>
    <dbReference type="NCBI Taxonomy" id="4232"/>
    <lineage>
        <taxon>Eukaryota</taxon>
        <taxon>Viridiplantae</taxon>
        <taxon>Streptophyta</taxon>
        <taxon>Embryophyta</taxon>
        <taxon>Tracheophyta</taxon>
        <taxon>Spermatophyta</taxon>
        <taxon>Magnoliopsida</taxon>
        <taxon>eudicotyledons</taxon>
        <taxon>Gunneridae</taxon>
        <taxon>Pentapetalae</taxon>
        <taxon>asterids</taxon>
        <taxon>campanulids</taxon>
        <taxon>Asterales</taxon>
        <taxon>Asteraceae</taxon>
        <taxon>Asteroideae</taxon>
        <taxon>Heliantheae alliance</taxon>
        <taxon>Heliantheae</taxon>
        <taxon>Helianthus</taxon>
    </lineage>
</organism>
<dbReference type="Proteomes" id="UP000215914">
    <property type="component" value="Unassembled WGS sequence"/>
</dbReference>
<evidence type="ECO:0000313" key="1">
    <source>
        <dbReference type="EMBL" id="KAF5797491.1"/>
    </source>
</evidence>
<keyword evidence="3" id="KW-1185">Reference proteome</keyword>
<accession>A0A9K3IJC6</accession>
<reference evidence="1" key="1">
    <citation type="journal article" date="2017" name="Nature">
        <title>The sunflower genome provides insights into oil metabolism, flowering and Asterid evolution.</title>
        <authorList>
            <person name="Badouin H."/>
            <person name="Gouzy J."/>
            <person name="Grassa C.J."/>
            <person name="Murat F."/>
            <person name="Staton S.E."/>
            <person name="Cottret L."/>
            <person name="Lelandais-Briere C."/>
            <person name="Owens G.L."/>
            <person name="Carrere S."/>
            <person name="Mayjonade B."/>
            <person name="Legrand L."/>
            <person name="Gill N."/>
            <person name="Kane N.C."/>
            <person name="Bowers J.E."/>
            <person name="Hubner S."/>
            <person name="Bellec A."/>
            <person name="Berard A."/>
            <person name="Berges H."/>
            <person name="Blanchet N."/>
            <person name="Boniface M.C."/>
            <person name="Brunel D."/>
            <person name="Catrice O."/>
            <person name="Chaidir N."/>
            <person name="Claudel C."/>
            <person name="Donnadieu C."/>
            <person name="Faraut T."/>
            <person name="Fievet G."/>
            <person name="Helmstetter N."/>
            <person name="King M."/>
            <person name="Knapp S.J."/>
            <person name="Lai Z."/>
            <person name="Le Paslier M.C."/>
            <person name="Lippi Y."/>
            <person name="Lorenzon L."/>
            <person name="Mandel J.R."/>
            <person name="Marage G."/>
            <person name="Marchand G."/>
            <person name="Marquand E."/>
            <person name="Bret-Mestries E."/>
            <person name="Morien E."/>
            <person name="Nambeesan S."/>
            <person name="Nguyen T."/>
            <person name="Pegot-Espagnet P."/>
            <person name="Pouilly N."/>
            <person name="Raftis F."/>
            <person name="Sallet E."/>
            <person name="Schiex T."/>
            <person name="Thomas J."/>
            <person name="Vandecasteele C."/>
            <person name="Vares D."/>
            <person name="Vear F."/>
            <person name="Vautrin S."/>
            <person name="Crespi M."/>
            <person name="Mangin B."/>
            <person name="Burke J.M."/>
            <person name="Salse J."/>
            <person name="Munos S."/>
            <person name="Vincourt P."/>
            <person name="Rieseberg L.H."/>
            <person name="Langlade N.B."/>
        </authorList>
    </citation>
    <scope>NUCLEOTIDE SEQUENCE</scope>
    <source>
        <tissue evidence="1">Leaves</tissue>
    </source>
</reference>
<gene>
    <name evidence="2" type="ORF">HanXRQr2_Chr05g0193481</name>
    <name evidence="1" type="ORF">HanXRQr2_Chr07g0281201</name>
</gene>
<dbReference type="Gramene" id="mRNA:HanXRQr2_Chr05g0193481">
    <property type="protein sequence ID" value="mRNA:HanXRQr2_Chr05g0193481"/>
    <property type="gene ID" value="HanXRQr2_Chr05g0193481"/>
</dbReference>
<dbReference type="Gramene" id="mRNA:HanXRQr2_Chr07g0281201">
    <property type="protein sequence ID" value="mRNA:HanXRQr2_Chr07g0281201"/>
    <property type="gene ID" value="HanXRQr2_Chr07g0281201"/>
</dbReference>
<name>A0A9K3IJC6_HELAN</name>
<protein>
    <submittedName>
        <fullName evidence="1">Uncharacterized protein</fullName>
    </submittedName>
</protein>
<dbReference type="EMBL" id="MNCJ02000322">
    <property type="protein sequence ID" value="KAF5797491.1"/>
    <property type="molecule type" value="Genomic_DNA"/>
</dbReference>
<evidence type="ECO:0000313" key="3">
    <source>
        <dbReference type="Proteomes" id="UP000215914"/>
    </source>
</evidence>